<dbReference type="InParanoid" id="D6WEK3"/>
<organism evidence="2 3">
    <name type="scientific">Tribolium castaneum</name>
    <name type="common">Red flour beetle</name>
    <dbReference type="NCBI Taxonomy" id="7070"/>
    <lineage>
        <taxon>Eukaryota</taxon>
        <taxon>Metazoa</taxon>
        <taxon>Ecdysozoa</taxon>
        <taxon>Arthropoda</taxon>
        <taxon>Hexapoda</taxon>
        <taxon>Insecta</taxon>
        <taxon>Pterygota</taxon>
        <taxon>Neoptera</taxon>
        <taxon>Endopterygota</taxon>
        <taxon>Coleoptera</taxon>
        <taxon>Polyphaga</taxon>
        <taxon>Cucujiformia</taxon>
        <taxon>Tenebrionidae</taxon>
        <taxon>Tenebrionidae incertae sedis</taxon>
        <taxon>Tribolium</taxon>
    </lineage>
</organism>
<evidence type="ECO:0000313" key="3">
    <source>
        <dbReference type="Proteomes" id="UP000007266"/>
    </source>
</evidence>
<reference evidence="2 3" key="2">
    <citation type="journal article" date="2010" name="Nucleic Acids Res.">
        <title>BeetleBase in 2010: revisions to provide comprehensive genomic information for Tribolium castaneum.</title>
        <authorList>
            <person name="Kim H.S."/>
            <person name="Murphy T."/>
            <person name="Xia J."/>
            <person name="Caragea D."/>
            <person name="Park Y."/>
            <person name="Beeman R.W."/>
            <person name="Lorenzen M.D."/>
            <person name="Butcher S."/>
            <person name="Manak J.R."/>
            <person name="Brown S.J."/>
        </authorList>
    </citation>
    <scope>GENOME REANNOTATION</scope>
    <source>
        <strain evidence="2 3">Georgia GA2</strain>
    </source>
</reference>
<name>D6WEK3_TRICA</name>
<keyword evidence="3" id="KW-1185">Reference proteome</keyword>
<feature type="signal peptide" evidence="1">
    <location>
        <begin position="1"/>
        <end position="20"/>
    </location>
</feature>
<dbReference type="Proteomes" id="UP000007266">
    <property type="component" value="Linkage group 3"/>
</dbReference>
<dbReference type="KEGG" id="tca:662840"/>
<reference evidence="2 3" key="1">
    <citation type="journal article" date="2008" name="Nature">
        <title>The genome of the model beetle and pest Tribolium castaneum.</title>
        <authorList>
            <consortium name="Tribolium Genome Sequencing Consortium"/>
            <person name="Richards S."/>
            <person name="Gibbs R.A."/>
            <person name="Weinstock G.M."/>
            <person name="Brown S.J."/>
            <person name="Denell R."/>
            <person name="Beeman R.W."/>
            <person name="Gibbs R."/>
            <person name="Beeman R.W."/>
            <person name="Brown S.J."/>
            <person name="Bucher G."/>
            <person name="Friedrich M."/>
            <person name="Grimmelikhuijzen C.J."/>
            <person name="Klingler M."/>
            <person name="Lorenzen M."/>
            <person name="Richards S."/>
            <person name="Roth S."/>
            <person name="Schroder R."/>
            <person name="Tautz D."/>
            <person name="Zdobnov E.M."/>
            <person name="Muzny D."/>
            <person name="Gibbs R.A."/>
            <person name="Weinstock G.M."/>
            <person name="Attaway T."/>
            <person name="Bell S."/>
            <person name="Buhay C.J."/>
            <person name="Chandrabose M.N."/>
            <person name="Chavez D."/>
            <person name="Clerk-Blankenburg K.P."/>
            <person name="Cree A."/>
            <person name="Dao M."/>
            <person name="Davis C."/>
            <person name="Chacko J."/>
            <person name="Dinh H."/>
            <person name="Dugan-Rocha S."/>
            <person name="Fowler G."/>
            <person name="Garner T.T."/>
            <person name="Garnes J."/>
            <person name="Gnirke A."/>
            <person name="Hawes A."/>
            <person name="Hernandez J."/>
            <person name="Hines S."/>
            <person name="Holder M."/>
            <person name="Hume J."/>
            <person name="Jhangiani S.N."/>
            <person name="Joshi V."/>
            <person name="Khan Z.M."/>
            <person name="Jackson L."/>
            <person name="Kovar C."/>
            <person name="Kowis A."/>
            <person name="Lee S."/>
            <person name="Lewis L.R."/>
            <person name="Margolis J."/>
            <person name="Morgan M."/>
            <person name="Nazareth L.V."/>
            <person name="Nguyen N."/>
            <person name="Okwuonu G."/>
            <person name="Parker D."/>
            <person name="Richards S."/>
            <person name="Ruiz S.J."/>
            <person name="Santibanez J."/>
            <person name="Savard J."/>
            <person name="Scherer S.E."/>
            <person name="Schneider B."/>
            <person name="Sodergren E."/>
            <person name="Tautz D."/>
            <person name="Vattahil S."/>
            <person name="Villasana D."/>
            <person name="White C.S."/>
            <person name="Wright R."/>
            <person name="Park Y."/>
            <person name="Beeman R.W."/>
            <person name="Lord J."/>
            <person name="Oppert B."/>
            <person name="Lorenzen M."/>
            <person name="Brown S."/>
            <person name="Wang L."/>
            <person name="Savard J."/>
            <person name="Tautz D."/>
            <person name="Richards S."/>
            <person name="Weinstock G."/>
            <person name="Gibbs R.A."/>
            <person name="Liu Y."/>
            <person name="Worley K."/>
            <person name="Weinstock G."/>
            <person name="Elsik C.G."/>
            <person name="Reese J.T."/>
            <person name="Elhaik E."/>
            <person name="Landan G."/>
            <person name="Graur D."/>
            <person name="Arensburger P."/>
            <person name="Atkinson P."/>
            <person name="Beeman R.W."/>
            <person name="Beidler J."/>
            <person name="Brown S.J."/>
            <person name="Demuth J.P."/>
            <person name="Drury D.W."/>
            <person name="Du Y.Z."/>
            <person name="Fujiwara H."/>
            <person name="Lorenzen M."/>
            <person name="Maselli V."/>
            <person name="Osanai M."/>
            <person name="Park Y."/>
            <person name="Robertson H.M."/>
            <person name="Tu Z."/>
            <person name="Wang J.J."/>
            <person name="Wang S."/>
            <person name="Richards S."/>
            <person name="Song H."/>
            <person name="Zhang L."/>
            <person name="Sodergren E."/>
            <person name="Werner D."/>
            <person name="Stanke M."/>
            <person name="Morgenstern B."/>
            <person name="Solovyev V."/>
            <person name="Kosarev P."/>
            <person name="Brown G."/>
            <person name="Chen H.C."/>
            <person name="Ermolaeva O."/>
            <person name="Hlavina W."/>
            <person name="Kapustin Y."/>
            <person name="Kiryutin B."/>
            <person name="Kitts P."/>
            <person name="Maglott D."/>
            <person name="Pruitt K."/>
            <person name="Sapojnikov V."/>
            <person name="Souvorov A."/>
            <person name="Mackey A.J."/>
            <person name="Waterhouse R.M."/>
            <person name="Wyder S."/>
            <person name="Zdobnov E.M."/>
            <person name="Zdobnov E.M."/>
            <person name="Wyder S."/>
            <person name="Kriventseva E.V."/>
            <person name="Kadowaki T."/>
            <person name="Bork P."/>
            <person name="Aranda M."/>
            <person name="Bao R."/>
            <person name="Beermann A."/>
            <person name="Berns N."/>
            <person name="Bolognesi R."/>
            <person name="Bonneton F."/>
            <person name="Bopp D."/>
            <person name="Brown S.J."/>
            <person name="Bucher G."/>
            <person name="Butts T."/>
            <person name="Chaumot A."/>
            <person name="Denell R.E."/>
            <person name="Ferrier D.E."/>
            <person name="Friedrich M."/>
            <person name="Gordon C.M."/>
            <person name="Jindra M."/>
            <person name="Klingler M."/>
            <person name="Lan Q."/>
            <person name="Lattorff H.M."/>
            <person name="Laudet V."/>
            <person name="von Levetsow C."/>
            <person name="Liu Z."/>
            <person name="Lutz R."/>
            <person name="Lynch J.A."/>
            <person name="da Fonseca R.N."/>
            <person name="Posnien N."/>
            <person name="Reuter R."/>
            <person name="Roth S."/>
            <person name="Savard J."/>
            <person name="Schinko J.B."/>
            <person name="Schmitt C."/>
            <person name="Schoppmeier M."/>
            <person name="Schroder R."/>
            <person name="Shippy T.D."/>
            <person name="Simonnet F."/>
            <person name="Marques-Souza H."/>
            <person name="Tautz D."/>
            <person name="Tomoyasu Y."/>
            <person name="Trauner J."/>
            <person name="Van der Zee M."/>
            <person name="Vervoort M."/>
            <person name="Wittkopp N."/>
            <person name="Wimmer E.A."/>
            <person name="Yang X."/>
            <person name="Jones A.K."/>
            <person name="Sattelle D.B."/>
            <person name="Ebert P.R."/>
            <person name="Nelson D."/>
            <person name="Scott J.G."/>
            <person name="Beeman R.W."/>
            <person name="Muthukrishnan S."/>
            <person name="Kramer K.J."/>
            <person name="Arakane Y."/>
            <person name="Beeman R.W."/>
            <person name="Zhu Q."/>
            <person name="Hogenkamp D."/>
            <person name="Dixit R."/>
            <person name="Oppert B."/>
            <person name="Jiang H."/>
            <person name="Zou Z."/>
            <person name="Marshall J."/>
            <person name="Elpidina E."/>
            <person name="Vinokurov K."/>
            <person name="Oppert C."/>
            <person name="Zou Z."/>
            <person name="Evans J."/>
            <person name="Lu Z."/>
            <person name="Zhao P."/>
            <person name="Sumathipala N."/>
            <person name="Altincicek B."/>
            <person name="Vilcinskas A."/>
            <person name="Williams M."/>
            <person name="Hultmark D."/>
            <person name="Hetru C."/>
            <person name="Jiang H."/>
            <person name="Grimmelikhuijzen C.J."/>
            <person name="Hauser F."/>
            <person name="Cazzamali G."/>
            <person name="Williamson M."/>
            <person name="Park Y."/>
            <person name="Li B."/>
            <person name="Tanaka Y."/>
            <person name="Predel R."/>
            <person name="Neupert S."/>
            <person name="Schachtner J."/>
            <person name="Verleyen P."/>
            <person name="Raible F."/>
            <person name="Bork P."/>
            <person name="Friedrich M."/>
            <person name="Walden K.K."/>
            <person name="Robertson H.M."/>
            <person name="Angeli S."/>
            <person name="Foret S."/>
            <person name="Bucher G."/>
            <person name="Schuetz S."/>
            <person name="Maleszka R."/>
            <person name="Wimmer E.A."/>
            <person name="Beeman R.W."/>
            <person name="Lorenzen M."/>
            <person name="Tomoyasu Y."/>
            <person name="Miller S.C."/>
            <person name="Grossmann D."/>
            <person name="Bucher G."/>
        </authorList>
    </citation>
    <scope>NUCLEOTIDE SEQUENCE [LARGE SCALE GENOMIC DNA]</scope>
    <source>
        <strain evidence="2 3">Georgia GA2</strain>
    </source>
</reference>
<dbReference type="HOGENOM" id="CLU_2545562_0_0_1"/>
<dbReference type="OrthoDB" id="6737713at2759"/>
<sequence length="83" mass="9424">MARFTVFVLFLTALVATIAADCTGATKDIKPYKTEDIRYSLEVYYQLLLYIKENNLLQVRDCPMCKCFNDGTCVDLCDGGIWP</sequence>
<proteinExistence type="predicted"/>
<dbReference type="EMBL" id="KQ971318">
    <property type="protein sequence ID" value="EFA00337.1"/>
    <property type="molecule type" value="Genomic_DNA"/>
</dbReference>
<feature type="chain" id="PRO_5003089293" evidence="1">
    <location>
        <begin position="21"/>
        <end position="83"/>
    </location>
</feature>
<protein>
    <submittedName>
        <fullName evidence="2">Uncharacterized protein</fullName>
    </submittedName>
</protein>
<keyword evidence="1" id="KW-0732">Signal</keyword>
<evidence type="ECO:0000256" key="1">
    <source>
        <dbReference type="SAM" id="SignalP"/>
    </source>
</evidence>
<accession>D6WEK3</accession>
<gene>
    <name evidence="2" type="primary">AUGUSTUS-3.0.2_03176</name>
    <name evidence="2" type="ORF">TcasGA2_TC003176</name>
</gene>
<evidence type="ECO:0000313" key="2">
    <source>
        <dbReference type="EMBL" id="EFA00337.1"/>
    </source>
</evidence>
<dbReference type="AlphaFoldDB" id="D6WEK3"/>